<accession>A0A8S1KVP3</accession>
<organism evidence="2 3">
    <name type="scientific">Paramecium primaurelia</name>
    <dbReference type="NCBI Taxonomy" id="5886"/>
    <lineage>
        <taxon>Eukaryota</taxon>
        <taxon>Sar</taxon>
        <taxon>Alveolata</taxon>
        <taxon>Ciliophora</taxon>
        <taxon>Intramacronucleata</taxon>
        <taxon>Oligohymenophorea</taxon>
        <taxon>Peniculida</taxon>
        <taxon>Parameciidae</taxon>
        <taxon>Paramecium</taxon>
    </lineage>
</organism>
<dbReference type="GO" id="GO:0071035">
    <property type="term" value="P:nuclear polyadenylation-dependent rRNA catabolic process"/>
    <property type="evidence" value="ECO:0007669"/>
    <property type="project" value="TreeGrafter"/>
</dbReference>
<dbReference type="OMA" id="KCWILNI"/>
<dbReference type="Proteomes" id="UP000688137">
    <property type="component" value="Unassembled WGS sequence"/>
</dbReference>
<evidence type="ECO:0000256" key="1">
    <source>
        <dbReference type="ARBA" id="ARBA00004604"/>
    </source>
</evidence>
<comment type="caution">
    <text evidence="2">The sequence shown here is derived from an EMBL/GenBank/DDBJ whole genome shotgun (WGS) entry which is preliminary data.</text>
</comment>
<name>A0A8S1KVP3_PARPR</name>
<dbReference type="PANTHER" id="PTHR11097:SF8">
    <property type="entry name" value="EXOSOME COMPLEX COMPONENT RRP42"/>
    <property type="match status" value="1"/>
</dbReference>
<dbReference type="InterPro" id="IPR050590">
    <property type="entry name" value="Exosome_comp_Rrp42_subfam"/>
</dbReference>
<reference evidence="2" key="1">
    <citation type="submission" date="2021-01" db="EMBL/GenBank/DDBJ databases">
        <authorList>
            <consortium name="Genoscope - CEA"/>
            <person name="William W."/>
        </authorList>
    </citation>
    <scope>NUCLEOTIDE SEQUENCE</scope>
</reference>
<comment type="subcellular location">
    <subcellularLocation>
        <location evidence="1">Nucleus</location>
        <location evidence="1">Nucleolus</location>
    </subcellularLocation>
</comment>
<dbReference type="GO" id="GO:0071038">
    <property type="term" value="P:TRAMP-dependent tRNA surveillance pathway"/>
    <property type="evidence" value="ECO:0007669"/>
    <property type="project" value="TreeGrafter"/>
</dbReference>
<dbReference type="GO" id="GO:0034473">
    <property type="term" value="P:U1 snRNA 3'-end processing"/>
    <property type="evidence" value="ECO:0007669"/>
    <property type="project" value="TreeGrafter"/>
</dbReference>
<dbReference type="GO" id="GO:0071028">
    <property type="term" value="P:nuclear mRNA surveillance"/>
    <property type="evidence" value="ECO:0007669"/>
    <property type="project" value="TreeGrafter"/>
</dbReference>
<proteinExistence type="predicted"/>
<dbReference type="AlphaFoldDB" id="A0A8S1KVP3"/>
<dbReference type="GO" id="GO:0016075">
    <property type="term" value="P:rRNA catabolic process"/>
    <property type="evidence" value="ECO:0007669"/>
    <property type="project" value="TreeGrafter"/>
</dbReference>
<dbReference type="GO" id="GO:0000177">
    <property type="term" value="C:cytoplasmic exosome (RNase complex)"/>
    <property type="evidence" value="ECO:0007669"/>
    <property type="project" value="TreeGrafter"/>
</dbReference>
<evidence type="ECO:0000313" key="2">
    <source>
        <dbReference type="EMBL" id="CAD8058471.1"/>
    </source>
</evidence>
<gene>
    <name evidence="2" type="ORF">PPRIM_AZ9-3.1.T0270237</name>
</gene>
<evidence type="ECO:0000313" key="3">
    <source>
        <dbReference type="Proteomes" id="UP000688137"/>
    </source>
</evidence>
<dbReference type="GO" id="GO:0000467">
    <property type="term" value="P:exonucleolytic trimming to generate mature 3'-end of 5.8S rRNA from tricistronic rRNA transcript (SSU-rRNA, 5.8S rRNA, LSU-rRNA)"/>
    <property type="evidence" value="ECO:0007669"/>
    <property type="project" value="TreeGrafter"/>
</dbReference>
<keyword evidence="3" id="KW-1185">Reference proteome</keyword>
<protein>
    <submittedName>
        <fullName evidence="2">Uncharacterized protein</fullName>
    </submittedName>
</protein>
<dbReference type="GO" id="GO:0000176">
    <property type="term" value="C:nuclear exosome (RNase complex)"/>
    <property type="evidence" value="ECO:0007669"/>
    <property type="project" value="TreeGrafter"/>
</dbReference>
<sequence length="233" mass="26485">MLSTGQIEFIKGGIAVNIRSDGRKNNEVREIKLLRSHLICTSGSCKYEGEITIYTGIKLELGDQSQIKINVSSMKRTNDEKQKAQYLQELLESLYKTDMSELKVGQKGWVLVVEVFLLCQIDIAYLEAICTSINEAMSDLRIPTIKVTKNLLTEIEEYELLPNEPTKSFKCDKIYVVGKVGTELVKDMSFEEFYSVDQKLILVQGRNGNNKLRTFDSCGFDADDLMRVLVFIK</sequence>
<dbReference type="GO" id="GO:0035925">
    <property type="term" value="F:mRNA 3'-UTR AU-rich region binding"/>
    <property type="evidence" value="ECO:0007669"/>
    <property type="project" value="TreeGrafter"/>
</dbReference>
<dbReference type="GO" id="GO:0005730">
    <property type="term" value="C:nucleolus"/>
    <property type="evidence" value="ECO:0007669"/>
    <property type="project" value="UniProtKB-SubCell"/>
</dbReference>
<dbReference type="PANTHER" id="PTHR11097">
    <property type="entry name" value="EXOSOME COMPLEX EXONUCLEASE RIBOSOMAL RNA PROCESSING PROTEIN"/>
    <property type="match status" value="1"/>
</dbReference>
<dbReference type="EMBL" id="CAJJDM010000026">
    <property type="protein sequence ID" value="CAD8058471.1"/>
    <property type="molecule type" value="Genomic_DNA"/>
</dbReference>
<dbReference type="GO" id="GO:0034476">
    <property type="term" value="P:U5 snRNA 3'-end processing"/>
    <property type="evidence" value="ECO:0007669"/>
    <property type="project" value="TreeGrafter"/>
</dbReference>
<dbReference type="GO" id="GO:0034475">
    <property type="term" value="P:U4 snRNA 3'-end processing"/>
    <property type="evidence" value="ECO:0007669"/>
    <property type="project" value="TreeGrafter"/>
</dbReference>